<keyword evidence="10" id="KW-1185">Reference proteome</keyword>
<feature type="domain" description="Histidine kinase" evidence="8">
    <location>
        <begin position="128"/>
        <end position="339"/>
    </location>
</feature>
<dbReference type="OrthoDB" id="9813151at2"/>
<evidence type="ECO:0000259" key="8">
    <source>
        <dbReference type="PROSITE" id="PS50109"/>
    </source>
</evidence>
<dbReference type="SUPFAM" id="SSF47384">
    <property type="entry name" value="Homodimeric domain of signal transducing histidine kinase"/>
    <property type="match status" value="1"/>
</dbReference>
<dbReference type="Pfam" id="PF00512">
    <property type="entry name" value="HisKA"/>
    <property type="match status" value="1"/>
</dbReference>
<dbReference type="Gene3D" id="3.30.450.20">
    <property type="entry name" value="PAS domain"/>
    <property type="match status" value="1"/>
</dbReference>
<dbReference type="InterPro" id="IPR005467">
    <property type="entry name" value="His_kinase_dom"/>
</dbReference>
<dbReference type="SUPFAM" id="SSF55874">
    <property type="entry name" value="ATPase domain of HSP90 chaperone/DNA topoisomerase II/histidine kinase"/>
    <property type="match status" value="1"/>
</dbReference>
<dbReference type="PANTHER" id="PTHR43711">
    <property type="entry name" value="TWO-COMPONENT HISTIDINE KINASE"/>
    <property type="match status" value="1"/>
</dbReference>
<evidence type="ECO:0000256" key="2">
    <source>
        <dbReference type="ARBA" id="ARBA00004236"/>
    </source>
</evidence>
<dbReference type="GO" id="GO:0005886">
    <property type="term" value="C:plasma membrane"/>
    <property type="evidence" value="ECO:0007669"/>
    <property type="project" value="UniProtKB-SubCell"/>
</dbReference>
<evidence type="ECO:0000256" key="1">
    <source>
        <dbReference type="ARBA" id="ARBA00000085"/>
    </source>
</evidence>
<keyword evidence="7" id="KW-0902">Two-component regulatory system</keyword>
<dbReference type="SMART" id="SM00387">
    <property type="entry name" value="HATPase_c"/>
    <property type="match status" value="1"/>
</dbReference>
<keyword evidence="6 9" id="KW-0418">Kinase</keyword>
<sequence length="340" mass="36646">MPQRAIDAMPDGVVLAGPDGMVELTNVEARRMLRIDGSGAGRPLAEVLALSDIDGNDWVTSNDPYAGLRTRKAVPEQSWLLPDGTEVLVAAKLHRPGRGEPIDRVAVTIRSGRWRARLDRERSDLVATVAHELRSPLTGVRGFVHALLNRWDQLNDDQKKLMLTTVAADADRLTRLIAELLDVARIDTGRLHVHPRPCDLVVLSQRVVESVQHATARRITLDAQEVPQIVADPDKVTQVVTNLVENGVRHGEGDVAVAIGLDPADPSYVALSVTDEGDGIPEELRQRVFTKFWTASSGGGSGLGLYIVNGLVRAHGGTVLIGDRPGGGAVVTVTWPVHAP</sequence>
<dbReference type="EMBL" id="QXGH01000033">
    <property type="protein sequence ID" value="RHW24383.1"/>
    <property type="molecule type" value="Genomic_DNA"/>
</dbReference>
<dbReference type="InterPro" id="IPR003661">
    <property type="entry name" value="HisK_dim/P_dom"/>
</dbReference>
<evidence type="ECO:0000313" key="9">
    <source>
        <dbReference type="EMBL" id="RHW24383.1"/>
    </source>
</evidence>
<dbReference type="RefSeq" id="WP_118928005.1">
    <property type="nucleotide sequence ID" value="NZ_QXGH01000033.1"/>
</dbReference>
<evidence type="ECO:0000256" key="6">
    <source>
        <dbReference type="ARBA" id="ARBA00022777"/>
    </source>
</evidence>
<dbReference type="PANTHER" id="PTHR43711:SF1">
    <property type="entry name" value="HISTIDINE KINASE 1"/>
    <property type="match status" value="1"/>
</dbReference>
<evidence type="ECO:0000256" key="5">
    <source>
        <dbReference type="ARBA" id="ARBA00022679"/>
    </source>
</evidence>
<accession>A0A417XVJ2</accession>
<organism evidence="9 10">
    <name type="scientific">Nocardioides immobilis</name>
    <dbReference type="NCBI Taxonomy" id="2049295"/>
    <lineage>
        <taxon>Bacteria</taxon>
        <taxon>Bacillati</taxon>
        <taxon>Actinomycetota</taxon>
        <taxon>Actinomycetes</taxon>
        <taxon>Propionibacteriales</taxon>
        <taxon>Nocardioidaceae</taxon>
        <taxon>Nocardioides</taxon>
    </lineage>
</organism>
<protein>
    <recommendedName>
        <fullName evidence="3">histidine kinase</fullName>
        <ecNumber evidence="3">2.7.13.3</ecNumber>
    </recommendedName>
</protein>
<keyword evidence="5" id="KW-0808">Transferase</keyword>
<dbReference type="PROSITE" id="PS50109">
    <property type="entry name" value="HIS_KIN"/>
    <property type="match status" value="1"/>
</dbReference>
<dbReference type="AlphaFoldDB" id="A0A417XVJ2"/>
<comment type="subcellular location">
    <subcellularLocation>
        <location evidence="2">Cell membrane</location>
    </subcellularLocation>
</comment>
<dbReference type="Gene3D" id="3.30.565.10">
    <property type="entry name" value="Histidine kinase-like ATPase, C-terminal domain"/>
    <property type="match status" value="1"/>
</dbReference>
<dbReference type="InterPro" id="IPR036097">
    <property type="entry name" value="HisK_dim/P_sf"/>
</dbReference>
<dbReference type="GO" id="GO:0000155">
    <property type="term" value="F:phosphorelay sensor kinase activity"/>
    <property type="evidence" value="ECO:0007669"/>
    <property type="project" value="InterPro"/>
</dbReference>
<evidence type="ECO:0000256" key="3">
    <source>
        <dbReference type="ARBA" id="ARBA00012438"/>
    </source>
</evidence>
<comment type="caution">
    <text evidence="9">The sequence shown here is derived from an EMBL/GenBank/DDBJ whole genome shotgun (WGS) entry which is preliminary data.</text>
</comment>
<dbReference type="Proteomes" id="UP000283644">
    <property type="component" value="Unassembled WGS sequence"/>
</dbReference>
<dbReference type="PRINTS" id="PR00344">
    <property type="entry name" value="BCTRLSENSOR"/>
</dbReference>
<evidence type="ECO:0000256" key="4">
    <source>
        <dbReference type="ARBA" id="ARBA00022553"/>
    </source>
</evidence>
<dbReference type="InterPro" id="IPR036890">
    <property type="entry name" value="HATPase_C_sf"/>
</dbReference>
<dbReference type="Pfam" id="PF02518">
    <property type="entry name" value="HATPase_c"/>
    <property type="match status" value="1"/>
</dbReference>
<name>A0A417XVJ2_9ACTN</name>
<dbReference type="CDD" id="cd00075">
    <property type="entry name" value="HATPase"/>
    <property type="match status" value="1"/>
</dbReference>
<dbReference type="Gene3D" id="1.10.287.130">
    <property type="match status" value="1"/>
</dbReference>
<evidence type="ECO:0000313" key="10">
    <source>
        <dbReference type="Proteomes" id="UP000283644"/>
    </source>
</evidence>
<dbReference type="CDD" id="cd00082">
    <property type="entry name" value="HisKA"/>
    <property type="match status" value="1"/>
</dbReference>
<proteinExistence type="predicted"/>
<reference evidence="9 10" key="1">
    <citation type="submission" date="2018-09" db="EMBL/GenBank/DDBJ databases">
        <title>Genome sequencing of Nocardioides immobilis CCTCC AB 2017083 for comparison to Nocardioides silvaticus.</title>
        <authorList>
            <person name="Li C."/>
            <person name="Wang G."/>
        </authorList>
    </citation>
    <scope>NUCLEOTIDE SEQUENCE [LARGE SCALE GENOMIC DNA]</scope>
    <source>
        <strain evidence="9 10">CCTCC AB 2017083</strain>
    </source>
</reference>
<dbReference type="InterPro" id="IPR004358">
    <property type="entry name" value="Sig_transdc_His_kin-like_C"/>
</dbReference>
<comment type="catalytic activity">
    <reaction evidence="1">
        <text>ATP + protein L-histidine = ADP + protein N-phospho-L-histidine.</text>
        <dbReference type="EC" id="2.7.13.3"/>
    </reaction>
</comment>
<dbReference type="InterPro" id="IPR050736">
    <property type="entry name" value="Sensor_HK_Regulatory"/>
</dbReference>
<dbReference type="SMART" id="SM00388">
    <property type="entry name" value="HisKA"/>
    <property type="match status" value="1"/>
</dbReference>
<evidence type="ECO:0000256" key="7">
    <source>
        <dbReference type="ARBA" id="ARBA00023012"/>
    </source>
</evidence>
<dbReference type="EC" id="2.7.13.3" evidence="3"/>
<keyword evidence="4" id="KW-0597">Phosphoprotein</keyword>
<gene>
    <name evidence="9" type="ORF">D0Z08_25060</name>
</gene>
<dbReference type="InterPro" id="IPR003594">
    <property type="entry name" value="HATPase_dom"/>
</dbReference>